<feature type="domain" description="FHA" evidence="1">
    <location>
        <begin position="63"/>
        <end position="120"/>
    </location>
</feature>
<dbReference type="OrthoDB" id="687730at2759"/>
<dbReference type="Proteomes" id="UP000277300">
    <property type="component" value="Unassembled WGS sequence"/>
</dbReference>
<dbReference type="EMBL" id="MBAD02002160">
    <property type="protein sequence ID" value="RLN49318.1"/>
    <property type="molecule type" value="Genomic_DNA"/>
</dbReference>
<dbReference type="InterPro" id="IPR008984">
    <property type="entry name" value="SMAD_FHA_dom_sf"/>
</dbReference>
<evidence type="ECO:0000313" key="4">
    <source>
        <dbReference type="Proteomes" id="UP000277300"/>
    </source>
</evidence>
<reference evidence="4 5" key="1">
    <citation type="submission" date="2018-07" db="EMBL/GenBank/DDBJ databases">
        <title>Genome sequencing of oomycete isolates from Chile give support for New Zealand origin for Phytophthora kernoviae and make available the first Nothophytophthora sp. genome.</title>
        <authorList>
            <person name="Studholme D.J."/>
            <person name="Sanfuentes E."/>
            <person name="Panda P."/>
            <person name="Hill R."/>
            <person name="Sambles C."/>
            <person name="Grant M."/>
            <person name="Williams N.M."/>
            <person name="Mcdougal R.L."/>
        </authorList>
    </citation>
    <scope>NUCLEOTIDE SEQUENCE [LARGE SCALE GENOMIC DNA]</scope>
    <source>
        <strain evidence="3">Chile6</strain>
        <strain evidence="2">Chile7</strain>
    </source>
</reference>
<proteinExistence type="predicted"/>
<evidence type="ECO:0000313" key="3">
    <source>
        <dbReference type="EMBL" id="RLN55204.1"/>
    </source>
</evidence>
<dbReference type="Proteomes" id="UP000284657">
    <property type="component" value="Unassembled WGS sequence"/>
</dbReference>
<dbReference type="InterPro" id="IPR000253">
    <property type="entry name" value="FHA_dom"/>
</dbReference>
<evidence type="ECO:0000313" key="5">
    <source>
        <dbReference type="Proteomes" id="UP000284657"/>
    </source>
</evidence>
<name>A0A3F2RF07_9STRA</name>
<sequence>MRAEELRREMEVGKKVLLDALEAEKENIDKDGNIIPQALTISLLYEHEFADLFLCIQKRHSSCFIGRSSGRKFRSPRGLSMPKDSELSTTHAELKMETTGKIFFIDLDSTNGSRIDDVELEPHEPFELRPGKPIKVEIGTGELEFILEQKS</sequence>
<protein>
    <recommendedName>
        <fullName evidence="1">FHA domain-containing protein</fullName>
    </recommendedName>
</protein>
<comment type="caution">
    <text evidence="3">The sequence shown here is derived from an EMBL/GenBank/DDBJ whole genome shotgun (WGS) entry which is preliminary data.</text>
</comment>
<dbReference type="EMBL" id="MBDO02000451">
    <property type="protein sequence ID" value="RLN55204.1"/>
    <property type="molecule type" value="Genomic_DNA"/>
</dbReference>
<organism evidence="3 4">
    <name type="scientific">Phytophthora kernoviae</name>
    <dbReference type="NCBI Taxonomy" id="325452"/>
    <lineage>
        <taxon>Eukaryota</taxon>
        <taxon>Sar</taxon>
        <taxon>Stramenopiles</taxon>
        <taxon>Oomycota</taxon>
        <taxon>Peronosporomycetes</taxon>
        <taxon>Peronosporales</taxon>
        <taxon>Peronosporaceae</taxon>
        <taxon>Phytophthora</taxon>
    </lineage>
</organism>
<dbReference type="Pfam" id="PF00498">
    <property type="entry name" value="FHA"/>
    <property type="match status" value="1"/>
</dbReference>
<gene>
    <name evidence="2" type="ORF">BBJ29_007190</name>
    <name evidence="3" type="ORF">BBP00_00008606</name>
</gene>
<evidence type="ECO:0000313" key="2">
    <source>
        <dbReference type="EMBL" id="RLN49318.1"/>
    </source>
</evidence>
<dbReference type="AlphaFoldDB" id="A0A3F2RF07"/>
<accession>A0A3F2RF07</accession>
<dbReference type="SUPFAM" id="SSF49879">
    <property type="entry name" value="SMAD/FHA domain"/>
    <property type="match status" value="1"/>
</dbReference>
<dbReference type="PROSITE" id="PS50006">
    <property type="entry name" value="FHA_DOMAIN"/>
    <property type="match status" value="1"/>
</dbReference>
<evidence type="ECO:0000259" key="1">
    <source>
        <dbReference type="PROSITE" id="PS50006"/>
    </source>
</evidence>
<dbReference type="Gene3D" id="2.60.200.20">
    <property type="match status" value="1"/>
</dbReference>